<evidence type="ECO:0000313" key="2">
    <source>
        <dbReference type="EMBL" id="EKC47429.1"/>
    </source>
</evidence>
<dbReference type="EMBL" id="AJWZ01010797">
    <property type="protein sequence ID" value="EKC47429.1"/>
    <property type="molecule type" value="Genomic_DNA"/>
</dbReference>
<evidence type="ECO:0000259" key="1">
    <source>
        <dbReference type="Pfam" id="PF19789"/>
    </source>
</evidence>
<proteinExistence type="predicted"/>
<organism evidence="2">
    <name type="scientific">human gut metagenome</name>
    <dbReference type="NCBI Taxonomy" id="408170"/>
    <lineage>
        <taxon>unclassified sequences</taxon>
        <taxon>metagenomes</taxon>
        <taxon>organismal metagenomes</taxon>
    </lineage>
</organism>
<reference evidence="2" key="1">
    <citation type="journal article" date="2013" name="Environ. Microbiol.">
        <title>Microbiota from the distal guts of lean and obese adolescents exhibit partial functional redundancy besides clear differences in community structure.</title>
        <authorList>
            <person name="Ferrer M."/>
            <person name="Ruiz A."/>
            <person name="Lanza F."/>
            <person name="Haange S.B."/>
            <person name="Oberbach A."/>
            <person name="Till H."/>
            <person name="Bargiela R."/>
            <person name="Campoy C."/>
            <person name="Segura M.T."/>
            <person name="Richter M."/>
            <person name="von Bergen M."/>
            <person name="Seifert J."/>
            <person name="Suarez A."/>
        </authorList>
    </citation>
    <scope>NUCLEOTIDE SEQUENCE</scope>
</reference>
<gene>
    <name evidence="2" type="ORF">OBE_15717</name>
</gene>
<comment type="caution">
    <text evidence="2">The sequence shown here is derived from an EMBL/GenBank/DDBJ whole genome shotgun (WGS) entry which is preliminary data.</text>
</comment>
<dbReference type="Pfam" id="PF19789">
    <property type="entry name" value="DUF6273"/>
    <property type="match status" value="1"/>
</dbReference>
<accession>K1RVR7</accession>
<dbReference type="InterPro" id="IPR046240">
    <property type="entry name" value="DUF6273"/>
</dbReference>
<dbReference type="AlphaFoldDB" id="K1RVR7"/>
<feature type="non-terminal residue" evidence="2">
    <location>
        <position position="1"/>
    </location>
</feature>
<sequence length="144" mass="16572">EAIPYHSEQKKVDSEKSSIRSWLNSDFFFAAFTGNKRLCILNSKVNTPKNIEYGTNRNSCTSDRVFLLSIEEAEHYFPNAEARRVKLIDNEFENLKCFFPWWLRSSGYPAYRAAGVSKDGKILARGGKVTNTSYFVRPALRVYL</sequence>
<feature type="domain" description="DUF6273" evidence="1">
    <location>
        <begin position="3"/>
        <end position="142"/>
    </location>
</feature>
<protein>
    <recommendedName>
        <fullName evidence="1">DUF6273 domain-containing protein</fullName>
    </recommendedName>
</protein>
<name>K1RVR7_9ZZZZ</name>